<dbReference type="AlphaFoldDB" id="A0A9N9NEC2"/>
<comment type="caution">
    <text evidence="1">The sequence shown here is derived from an EMBL/GenBank/DDBJ whole genome shotgun (WGS) entry which is preliminary data.</text>
</comment>
<sequence>NMTSTFYERLSGDFEKIFKDSEKYDAVIEVGEFPMNQSYAAHSIILRH</sequence>
<evidence type="ECO:0000313" key="1">
    <source>
        <dbReference type="EMBL" id="CAG8724498.1"/>
    </source>
</evidence>
<protein>
    <submittedName>
        <fullName evidence="1">6541_t:CDS:1</fullName>
    </submittedName>
</protein>
<feature type="non-terminal residue" evidence="1">
    <location>
        <position position="1"/>
    </location>
</feature>
<reference evidence="1" key="1">
    <citation type="submission" date="2021-06" db="EMBL/GenBank/DDBJ databases">
        <authorList>
            <person name="Kallberg Y."/>
            <person name="Tangrot J."/>
            <person name="Rosling A."/>
        </authorList>
    </citation>
    <scope>NUCLEOTIDE SEQUENCE</scope>
    <source>
        <strain evidence="1">CL551</strain>
    </source>
</reference>
<proteinExistence type="predicted"/>
<dbReference type="EMBL" id="CAJVPV010023712">
    <property type="protein sequence ID" value="CAG8724498.1"/>
    <property type="molecule type" value="Genomic_DNA"/>
</dbReference>
<organism evidence="1 2">
    <name type="scientific">Acaulospora morrowiae</name>
    <dbReference type="NCBI Taxonomy" id="94023"/>
    <lineage>
        <taxon>Eukaryota</taxon>
        <taxon>Fungi</taxon>
        <taxon>Fungi incertae sedis</taxon>
        <taxon>Mucoromycota</taxon>
        <taxon>Glomeromycotina</taxon>
        <taxon>Glomeromycetes</taxon>
        <taxon>Diversisporales</taxon>
        <taxon>Acaulosporaceae</taxon>
        <taxon>Acaulospora</taxon>
    </lineage>
</organism>
<name>A0A9N9NEC2_9GLOM</name>
<accession>A0A9N9NEC2</accession>
<dbReference type="Proteomes" id="UP000789342">
    <property type="component" value="Unassembled WGS sequence"/>
</dbReference>
<evidence type="ECO:0000313" key="2">
    <source>
        <dbReference type="Proteomes" id="UP000789342"/>
    </source>
</evidence>
<keyword evidence="2" id="KW-1185">Reference proteome</keyword>
<feature type="non-terminal residue" evidence="1">
    <location>
        <position position="48"/>
    </location>
</feature>
<gene>
    <name evidence="1" type="ORF">AMORRO_LOCUS13554</name>
</gene>